<name>A0AAN8PNG5_POLSC</name>
<proteinExistence type="predicted"/>
<evidence type="ECO:0000256" key="1">
    <source>
        <dbReference type="SAM" id="MobiDB-lite"/>
    </source>
</evidence>
<dbReference type="EMBL" id="JAWJWE010000003">
    <property type="protein sequence ID" value="KAK6639966.1"/>
    <property type="molecule type" value="Genomic_DNA"/>
</dbReference>
<dbReference type="GO" id="GO:0030317">
    <property type="term" value="P:flagellated sperm motility"/>
    <property type="evidence" value="ECO:0007669"/>
    <property type="project" value="TreeGrafter"/>
</dbReference>
<feature type="domain" description="Ig-like" evidence="3">
    <location>
        <begin position="86"/>
        <end position="109"/>
    </location>
</feature>
<feature type="compositionally biased region" description="Basic and acidic residues" evidence="1">
    <location>
        <begin position="130"/>
        <end position="142"/>
    </location>
</feature>
<dbReference type="PANTHER" id="PTHR21074:SF0">
    <property type="entry name" value="IQ AND UBIQUITIN-LIKE DOMAIN-CONTAINING PROTEIN"/>
    <property type="match status" value="1"/>
</dbReference>
<organism evidence="4 5">
    <name type="scientific">Polyplax serrata</name>
    <name type="common">Common mouse louse</name>
    <dbReference type="NCBI Taxonomy" id="468196"/>
    <lineage>
        <taxon>Eukaryota</taxon>
        <taxon>Metazoa</taxon>
        <taxon>Ecdysozoa</taxon>
        <taxon>Arthropoda</taxon>
        <taxon>Hexapoda</taxon>
        <taxon>Insecta</taxon>
        <taxon>Pterygota</taxon>
        <taxon>Neoptera</taxon>
        <taxon>Paraneoptera</taxon>
        <taxon>Psocodea</taxon>
        <taxon>Troctomorpha</taxon>
        <taxon>Phthiraptera</taxon>
        <taxon>Anoplura</taxon>
        <taxon>Polyplacidae</taxon>
        <taxon>Polyplax</taxon>
    </lineage>
</organism>
<evidence type="ECO:0000313" key="4">
    <source>
        <dbReference type="EMBL" id="KAK6639966.1"/>
    </source>
</evidence>
<comment type="caution">
    <text evidence="4">The sequence shown here is derived from an EMBL/GenBank/DDBJ whole genome shotgun (WGS) entry which is preliminary data.</text>
</comment>
<dbReference type="InterPro" id="IPR007110">
    <property type="entry name" value="Ig-like_dom"/>
</dbReference>
<dbReference type="InterPro" id="IPR057887">
    <property type="entry name" value="IQUB_helical"/>
</dbReference>
<dbReference type="GO" id="GO:0031514">
    <property type="term" value="C:motile cilium"/>
    <property type="evidence" value="ECO:0007669"/>
    <property type="project" value="TreeGrafter"/>
</dbReference>
<reference evidence="4 5" key="1">
    <citation type="submission" date="2023-10" db="EMBL/GenBank/DDBJ databases">
        <title>Genomes of two closely related lineages of the louse Polyplax serrata with different host specificities.</title>
        <authorList>
            <person name="Martinu J."/>
            <person name="Tarabai H."/>
            <person name="Stefka J."/>
            <person name="Hypsa V."/>
        </authorList>
    </citation>
    <scope>NUCLEOTIDE SEQUENCE [LARGE SCALE GENOMIC DNA]</scope>
    <source>
        <strain evidence="4">HR10_N</strain>
    </source>
</reference>
<dbReference type="Gene3D" id="2.60.40.10">
    <property type="entry name" value="Immunoglobulins"/>
    <property type="match status" value="1"/>
</dbReference>
<dbReference type="InterPro" id="IPR036179">
    <property type="entry name" value="Ig-like_dom_sf"/>
</dbReference>
<feature type="compositionally biased region" description="Basic and acidic residues" evidence="1">
    <location>
        <begin position="151"/>
        <end position="167"/>
    </location>
</feature>
<dbReference type="GO" id="GO:0001669">
    <property type="term" value="C:acrosomal vesicle"/>
    <property type="evidence" value="ECO:0007669"/>
    <property type="project" value="TreeGrafter"/>
</dbReference>
<sequence length="1363" mass="159255">MWKMKKTIKASAVTCLFVVMLLAEVGDCARGGGGGRRGGGRKGTKYGMRMPILIRSRNQEAGNYYEHKDGARIIKSSHFELDYMLGRKITFFCMAKGLPRPEITWFKDGIELYAHNFFQSSVNMSDEEDKPGINDVEDKSEVNDEEDKENEENAKDDKSETSEEGKVKKPMARHIYEETFGEEFGGEDSYYPLIPPSDLDMLMGQAESKGMVETLQSSEPVEFEVPLEEVASSEDVEEEGEKEEIPDMESKEIVLDKVEATDKPSLESITSSEYGMRITEYFMQPREKTPSELQFETDYREVIEEKMKKIIRPLEPDEEKEKKPLQERKPIEKKKLLITEIDVSGLYPQPKLVESEVSFAFDEDEEGDKGGRGVQTEAEIIMELLRRGLVQDPDNIFSKNVKDMIQKVRQVVEEIVTIFRRGVPMDIVQKVNDSLAIFKPNLKLNLISILKDQLQSMRVLPAEEEEEGKPSEQAEAVSRRIKKRVKIKGVKKIEETVTEEPEEYSEEEEVEQVYVKEKSSLTLLKPVAKVALPGTLKVEEKKEEVIIAYEKIDWNEYLSESERKLNEDPILRAEMDKYIQEKKAELDKEQNLLMEKQEKRLRYIKPRDANEKIRNLNLIVTMKFLLNSGDTFTSAYKYFMTFREIKQDLTKIFKVPCEVFIIYRDDKEVDDESSAYDLVPEIEPFDTVTFRLVTLDNDRWPLKSDLLDIPVPDIITCTVETGKDHKGVSEYKEVVVEIENRKIKKPFVGGYRDCATGVEYHHAFSQSAPHPPKLPWEKRNTRDTQTTFTREKLIDTTSHKATQMARRDYYVSTETDKIITAKPYVDYEQWRKNQDLEGKVRTIQKYIRAMIIRRFIKKMSEEYALRKCREIEEEKKRVLERENRIKMNIINMTYPKTKADFNMLYALVEKWWKSQIERISSLKTEAPRKAEFCAVLEKEIKLLEAIEVHRIAVSKEQKRIKALNFMEKVATPVTWTGYRGLTVKMDTLKTQRARELKELFQSLSRHDLEYQDRIELLIAVKHALRMNYTRLTEELTGLINQECELLIRGVKAKDLEYLRQRIEHLFNEYFKDPLFNPEAAKYDPTFHKEPLKNTVFCKSCHRSKFIKNFSANARDKTIDVCSSCQWVHNIAIPRVDLNPYSYILKMVRKDEQKRNCYSSCAFILQDEDMRFLVQNIWKNKSAVSENLNLMDLRMPRWDKQKDWTPWNCILLTEAEARAHLKTSPTDNYEPQLIGEIVTKHELAKRHFQQLFSTSTRIRDSGKWANTVDVKDYSGPPLTADLWDIKPSECLRLKKTGALYEVHETKRKDDGYVHEWPLGNDTMKSKMEIDPTTQKDAGYYECQADNQYAIDRRGFRTDYVIYTY</sequence>
<feature type="chain" id="PRO_5042906270" description="Ig-like domain-containing protein" evidence="2">
    <location>
        <begin position="29"/>
        <end position="1363"/>
    </location>
</feature>
<feature type="compositionally biased region" description="Acidic residues" evidence="1">
    <location>
        <begin position="221"/>
        <end position="242"/>
    </location>
</feature>
<dbReference type="PROSITE" id="PS50835">
    <property type="entry name" value="IG_LIKE"/>
    <property type="match status" value="1"/>
</dbReference>
<evidence type="ECO:0000259" key="3">
    <source>
        <dbReference type="PROSITE" id="PS50835"/>
    </source>
</evidence>
<feature type="region of interest" description="Disordered" evidence="1">
    <location>
        <begin position="124"/>
        <end position="170"/>
    </location>
</feature>
<dbReference type="Pfam" id="PF25805">
    <property type="entry name" value="IQUB"/>
    <property type="match status" value="1"/>
</dbReference>
<dbReference type="GO" id="GO:0060271">
    <property type="term" value="P:cilium assembly"/>
    <property type="evidence" value="ECO:0007669"/>
    <property type="project" value="TreeGrafter"/>
</dbReference>
<dbReference type="PANTHER" id="PTHR21074">
    <property type="entry name" value="IQ AND UBIQUITIN-LIKE DOMAIN-CONTAINING PROTEIN"/>
    <property type="match status" value="1"/>
</dbReference>
<accession>A0AAN8PNG5</accession>
<keyword evidence="2" id="KW-0732">Signal</keyword>
<protein>
    <recommendedName>
        <fullName evidence="3">Ig-like domain-containing protein</fullName>
    </recommendedName>
</protein>
<dbReference type="InterPro" id="IPR013783">
    <property type="entry name" value="Ig-like_fold"/>
</dbReference>
<evidence type="ECO:0000313" key="5">
    <source>
        <dbReference type="Proteomes" id="UP001372834"/>
    </source>
</evidence>
<gene>
    <name evidence="4" type="ORF">RUM43_008243</name>
</gene>
<dbReference type="SUPFAM" id="SSF48726">
    <property type="entry name" value="Immunoglobulin"/>
    <property type="match status" value="1"/>
</dbReference>
<evidence type="ECO:0000256" key="2">
    <source>
        <dbReference type="SAM" id="SignalP"/>
    </source>
</evidence>
<dbReference type="Proteomes" id="UP001372834">
    <property type="component" value="Unassembled WGS sequence"/>
</dbReference>
<dbReference type="InterPro" id="IPR037695">
    <property type="entry name" value="IQUB"/>
</dbReference>
<feature type="signal peptide" evidence="2">
    <location>
        <begin position="1"/>
        <end position="28"/>
    </location>
</feature>
<feature type="region of interest" description="Disordered" evidence="1">
    <location>
        <begin position="218"/>
        <end position="250"/>
    </location>
</feature>